<proteinExistence type="predicted"/>
<protein>
    <submittedName>
        <fullName evidence="1">Uncharacterized protein</fullName>
    </submittedName>
</protein>
<accession>A0A376AHM2</accession>
<dbReference type="Proteomes" id="UP000254764">
    <property type="component" value="Unassembled WGS sequence"/>
</dbReference>
<dbReference type="SUPFAM" id="SSF49785">
    <property type="entry name" value="Galactose-binding domain-like"/>
    <property type="match status" value="1"/>
</dbReference>
<dbReference type="AlphaFoldDB" id="A0A376AHM2"/>
<dbReference type="SUPFAM" id="SSF52266">
    <property type="entry name" value="SGNH hydrolase"/>
    <property type="match status" value="1"/>
</dbReference>
<sequence>MNEFKIGLGLALPGASAGIGDFSWLPRDGSGNRAILYLDLARNRGWYDGQAFATEALALAAVDGVASGGTRRIGGYVASDAPELLANGDFAAGIGDWTALNGATAAVVSGQLEMSGANLTNATVRSGAAATQQGKTYRAGATYRKGTASSSVFAFASRSPSMSPPGNGLPANATTTPLVATRTFAGEGTTHYLGLRMASGPNGTVYGDDFSIREALAFRGFSTPAFAAVITFRTPASLPVSARVLFSFDDDGARNRYRAALNPDGTITVVADANGVNQISHVIAAGLVTLDAEHRLHVSSDGAARYLVALDDVNLYGQDAAFTPAGACWVRLGASPTPGEEWTGEILSVALFAHEYAPPRFLWAVGDSYVGGTGGVALPAAVETTGASRQVVSTGIGGSDLAAQLAAMLAAPGLHGCLLVHWDGDANGASLAADQAAFEQMASLVSRHIFIGSGRRANSGADKIAATHQRNDWLSLRFGPRYLDPHPTLQGLATGSAEDIAAVAAGLIPPSCLQADGTHLTLAAMNAVAAAIVERLDALGF</sequence>
<dbReference type="RefSeq" id="WP_115669931.1">
    <property type="nucleotide sequence ID" value="NZ_UEYP01000003.1"/>
</dbReference>
<gene>
    <name evidence="1" type="ORF">RHIZ70_2993</name>
</gene>
<dbReference type="InterPro" id="IPR008979">
    <property type="entry name" value="Galactose-bd-like_sf"/>
</dbReference>
<keyword evidence="2" id="KW-1185">Reference proteome</keyword>
<dbReference type="EMBL" id="UEYP01000003">
    <property type="protein sequence ID" value="SSC67285.1"/>
    <property type="molecule type" value="Genomic_DNA"/>
</dbReference>
<reference evidence="2" key="1">
    <citation type="submission" date="2018-07" db="EMBL/GenBank/DDBJ databases">
        <authorList>
            <person name="Peiro R."/>
            <person name="Begona"/>
            <person name="Cbmso G."/>
            <person name="Lopez M."/>
            <person name="Gonzalez S."/>
        </authorList>
    </citation>
    <scope>NUCLEOTIDE SEQUENCE [LARGE SCALE GENOMIC DNA]</scope>
</reference>
<dbReference type="OrthoDB" id="3193214at2"/>
<evidence type="ECO:0000313" key="1">
    <source>
        <dbReference type="EMBL" id="SSC67285.1"/>
    </source>
</evidence>
<dbReference type="Gene3D" id="2.60.120.260">
    <property type="entry name" value="Galactose-binding domain-like"/>
    <property type="match status" value="1"/>
</dbReference>
<name>A0A376AHM2_9HYPH</name>
<evidence type="ECO:0000313" key="2">
    <source>
        <dbReference type="Proteomes" id="UP000254764"/>
    </source>
</evidence>
<organism evidence="1 2">
    <name type="scientific">Ciceribacter selenitireducens ATCC BAA-1503</name>
    <dbReference type="NCBI Taxonomy" id="1336235"/>
    <lineage>
        <taxon>Bacteria</taxon>
        <taxon>Pseudomonadati</taxon>
        <taxon>Pseudomonadota</taxon>
        <taxon>Alphaproteobacteria</taxon>
        <taxon>Hyphomicrobiales</taxon>
        <taxon>Rhizobiaceae</taxon>
        <taxon>Ciceribacter</taxon>
    </lineage>
</organism>